<proteinExistence type="predicted"/>
<dbReference type="Gene3D" id="3.80.10.10">
    <property type="entry name" value="Ribonuclease Inhibitor"/>
    <property type="match status" value="1"/>
</dbReference>
<dbReference type="InterPro" id="IPR051716">
    <property type="entry name" value="Plant_RL_S/T_kinase"/>
</dbReference>
<dbReference type="GO" id="GO:0016020">
    <property type="term" value="C:membrane"/>
    <property type="evidence" value="ECO:0007669"/>
    <property type="project" value="UniProtKB-SubCell"/>
</dbReference>
<dbReference type="PANTHER" id="PTHR48053:SF71">
    <property type="entry name" value="LEUCINE RICH REPEAT FAMILY PROTEIN, EXPRESSED"/>
    <property type="match status" value="1"/>
</dbReference>
<keyword evidence="3" id="KW-0677">Repeat</keyword>
<dbReference type="SUPFAM" id="SSF52058">
    <property type="entry name" value="L domain-like"/>
    <property type="match status" value="2"/>
</dbReference>
<dbReference type="Proteomes" id="UP001153069">
    <property type="component" value="Unassembled WGS sequence"/>
</dbReference>
<reference evidence="6" key="1">
    <citation type="submission" date="2020-06" db="EMBL/GenBank/DDBJ databases">
        <authorList>
            <consortium name="Plant Systems Biology data submission"/>
        </authorList>
    </citation>
    <scope>NUCLEOTIDE SEQUENCE</scope>
    <source>
        <strain evidence="6">D6</strain>
    </source>
</reference>
<feature type="region of interest" description="Disordered" evidence="4">
    <location>
        <begin position="132"/>
        <end position="164"/>
    </location>
</feature>
<feature type="compositionally biased region" description="Basic and acidic residues" evidence="4">
    <location>
        <begin position="1"/>
        <end position="20"/>
    </location>
</feature>
<keyword evidence="5" id="KW-0812">Transmembrane</keyword>
<dbReference type="InterPro" id="IPR001611">
    <property type="entry name" value="Leu-rich_rpt"/>
</dbReference>
<evidence type="ECO:0000256" key="5">
    <source>
        <dbReference type="SAM" id="Phobius"/>
    </source>
</evidence>
<evidence type="ECO:0000256" key="2">
    <source>
        <dbReference type="ARBA" id="ARBA00022729"/>
    </source>
</evidence>
<dbReference type="EMBL" id="CAICTM010001154">
    <property type="protein sequence ID" value="CAB9521020.1"/>
    <property type="molecule type" value="Genomic_DNA"/>
</dbReference>
<evidence type="ECO:0000256" key="1">
    <source>
        <dbReference type="ARBA" id="ARBA00004167"/>
    </source>
</evidence>
<comment type="subcellular location">
    <subcellularLocation>
        <location evidence="1">Membrane</location>
        <topology evidence="1">Single-pass membrane protein</topology>
    </subcellularLocation>
</comment>
<accession>A0A9N8HQD6</accession>
<keyword evidence="5" id="KW-0472">Membrane</keyword>
<dbReference type="Pfam" id="PF00560">
    <property type="entry name" value="LRR_1"/>
    <property type="match status" value="2"/>
</dbReference>
<protein>
    <submittedName>
        <fullName evidence="6">Leucine Rich Repeat</fullName>
    </submittedName>
</protein>
<feature type="transmembrane region" description="Helical" evidence="5">
    <location>
        <begin position="280"/>
        <end position="300"/>
    </location>
</feature>
<evidence type="ECO:0000313" key="7">
    <source>
        <dbReference type="Proteomes" id="UP001153069"/>
    </source>
</evidence>
<keyword evidence="7" id="KW-1185">Reference proteome</keyword>
<dbReference type="PANTHER" id="PTHR48053">
    <property type="entry name" value="LEUCINE RICH REPEAT FAMILY PROTEIN, EXPRESSED"/>
    <property type="match status" value="1"/>
</dbReference>
<gene>
    <name evidence="6" type="ORF">SEMRO_1156_G247240.1</name>
</gene>
<keyword evidence="5" id="KW-1133">Transmembrane helix</keyword>
<dbReference type="OrthoDB" id="38453at2759"/>
<evidence type="ECO:0000256" key="3">
    <source>
        <dbReference type="ARBA" id="ARBA00022737"/>
    </source>
</evidence>
<sequence>MPSEKRNEEGEKSKEEDGKETNSSTGPPLALIAAEENLVRDSIEKIQNGALTYVSAGGTATPSEKTKRDERETGSLLPVLTAAEEGLMRDSIQKSKHGTMAFLPLARSNAAPPRALVDAEENLFISATGAQLSARPQPPAPGVTSTNRHSEIRTELGTPMPMPSMVRTAARAPPARPGAYPVQSTMAPLAMNQGDAARAPWDISGTISSRDLDASTELFDRVGTRDSNQDGLAVANLVDESMDFISELPRAVEDNSHVFDSDRRNAAANRDEETKQYKTNVLMGGILLLAIAMILLAILVPVDEEIQETQAPTGSPTQGPTQAPTTLVMYYESLLPEETVQTIEEDPQSSQAQAFDWLLEDPALESLSEERIKQRFVLATLYFATSGDNWKANDNWLNHSVHECEWYNKPDFALTKALSNIYPSRLKDFFPPTDPSPSVCDRDYHYQHLWLDQNSLDGTLPPELYTLTSLKTLSVGFNNLLGTIPTHIAQLSLLEGANFENLRRFSGTVPSEFGLMTKLRYLSVMNNQQEGVLPSEIWQLSNLVTMNLFRNPLLKGSIPTEIGMISNLRFFAAAVTSFTGTLPSEIFTLPLENLALFGNKLRGTLPTEIGQLTTLRVSGFADTSLEGSIPSEFGRLSRLIGVTFRAAKFSGTIPTEMGLLEAMEVNIGFRENQFTGTIPSELGLLSGTLKLEFANNRLTGQIPSEFGNLETVGDLTFANNSLSGTVPQELSRLQHHLHTLTLEGNPLLTGTIPHGVCNMNGTCIGHVIGQCDSVYQGPFGLFFDCTETLCGCDCPCLDG</sequence>
<name>A0A9N8HQD6_9STRA</name>
<feature type="region of interest" description="Disordered" evidence="4">
    <location>
        <begin position="1"/>
        <end position="30"/>
    </location>
</feature>
<dbReference type="AlphaFoldDB" id="A0A9N8HQD6"/>
<dbReference type="InterPro" id="IPR032675">
    <property type="entry name" value="LRR_dom_sf"/>
</dbReference>
<dbReference type="FunFam" id="3.80.10.10:FF:000383">
    <property type="entry name" value="Leucine-rich repeat receptor protein kinase EMS1"/>
    <property type="match status" value="1"/>
</dbReference>
<organism evidence="6 7">
    <name type="scientific">Seminavis robusta</name>
    <dbReference type="NCBI Taxonomy" id="568900"/>
    <lineage>
        <taxon>Eukaryota</taxon>
        <taxon>Sar</taxon>
        <taxon>Stramenopiles</taxon>
        <taxon>Ochrophyta</taxon>
        <taxon>Bacillariophyta</taxon>
        <taxon>Bacillariophyceae</taxon>
        <taxon>Bacillariophycidae</taxon>
        <taxon>Naviculales</taxon>
        <taxon>Naviculaceae</taxon>
        <taxon>Seminavis</taxon>
    </lineage>
</organism>
<evidence type="ECO:0000313" key="6">
    <source>
        <dbReference type="EMBL" id="CAB9521020.1"/>
    </source>
</evidence>
<comment type="caution">
    <text evidence="6">The sequence shown here is derived from an EMBL/GenBank/DDBJ whole genome shotgun (WGS) entry which is preliminary data.</text>
</comment>
<evidence type="ECO:0000256" key="4">
    <source>
        <dbReference type="SAM" id="MobiDB-lite"/>
    </source>
</evidence>
<keyword evidence="2" id="KW-0732">Signal</keyword>